<organism evidence="1 2">
    <name type="scientific">Algoriphagus iocasae</name>
    <dbReference type="NCBI Taxonomy" id="1836499"/>
    <lineage>
        <taxon>Bacteria</taxon>
        <taxon>Pseudomonadati</taxon>
        <taxon>Bacteroidota</taxon>
        <taxon>Cytophagia</taxon>
        <taxon>Cytophagales</taxon>
        <taxon>Cyclobacteriaceae</taxon>
        <taxon>Algoriphagus</taxon>
    </lineage>
</organism>
<evidence type="ECO:0000313" key="2">
    <source>
        <dbReference type="Proteomes" id="UP000588604"/>
    </source>
</evidence>
<comment type="caution">
    <text evidence="1">The sequence shown here is derived from an EMBL/GenBank/DDBJ whole genome shotgun (WGS) entry which is preliminary data.</text>
</comment>
<dbReference type="Pfam" id="PF15869">
    <property type="entry name" value="TolB_like"/>
    <property type="match status" value="1"/>
</dbReference>
<protein>
    <recommendedName>
        <fullName evidence="3">TolB-like 6-blade propeller-like</fullName>
    </recommendedName>
</protein>
<evidence type="ECO:0008006" key="3">
    <source>
        <dbReference type="Google" id="ProtNLM"/>
    </source>
</evidence>
<dbReference type="Proteomes" id="UP000588604">
    <property type="component" value="Unassembled WGS sequence"/>
</dbReference>
<keyword evidence="2" id="KW-1185">Reference proteome</keyword>
<dbReference type="AlphaFoldDB" id="A0A841MP60"/>
<evidence type="ECO:0000313" key="1">
    <source>
        <dbReference type="EMBL" id="MBB6325996.1"/>
    </source>
</evidence>
<dbReference type="RefSeq" id="WP_184494630.1">
    <property type="nucleotide sequence ID" value="NZ_JACIJO010000002.1"/>
</dbReference>
<proteinExistence type="predicted"/>
<name>A0A841MP60_9BACT</name>
<dbReference type="EMBL" id="JACIJO010000002">
    <property type="protein sequence ID" value="MBB6325996.1"/>
    <property type="molecule type" value="Genomic_DNA"/>
</dbReference>
<accession>A0A841MP60</accession>
<sequence length="361" mass="41494">MKYKLILWIFILVTFTFCNSKKDLKAIYFQEEDLPEKVFLKGSKFNFEEIMNPYGVFLMNGLALVYEVKNVGDDKFHIIDLENERVIGSKGIDGMGPGEISLISQIESVDGQNNKVWTFDPELLIYSKFDLSDTSRLAEEQIRAPQTVHFLTELVWTSDSTLLGNAVDGWTKYFHLTKTGDTLALFGNWKDMVSGNQFPRGINENELDANLISNLFQGPLRASKDKKHFIKVGMNVDYIDIIDLENQTVKTVLGPSHDIQDFQVRYSAGYQMPVYNDDKTTRYAGAFAGENSFYVLFRGKPYSQISALEDLNRIFQFDYEGNILNHYQLDYPIFGFSVDEENRTIYGVTVDRDPNLVKFEY</sequence>
<reference evidence="1 2" key="1">
    <citation type="submission" date="2020-08" db="EMBL/GenBank/DDBJ databases">
        <title>Genomic Encyclopedia of Type Strains, Phase IV (KMG-IV): sequencing the most valuable type-strain genomes for metagenomic binning, comparative biology and taxonomic classification.</title>
        <authorList>
            <person name="Goeker M."/>
        </authorList>
    </citation>
    <scope>NUCLEOTIDE SEQUENCE [LARGE SCALE GENOMIC DNA]</scope>
    <source>
        <strain evidence="1 2">DSM 102044</strain>
    </source>
</reference>
<gene>
    <name evidence="1" type="ORF">FHS59_001624</name>
</gene>